<proteinExistence type="predicted"/>
<accession>A0A836GEI8</accession>
<dbReference type="EMBL" id="JAFHKP010000031">
    <property type="protein sequence ID" value="KAG5472049.1"/>
    <property type="molecule type" value="Genomic_DNA"/>
</dbReference>
<gene>
    <name evidence="2" type="ORF">CUR178_02717</name>
</gene>
<dbReference type="Proteomes" id="UP000674179">
    <property type="component" value="Chromosome 31"/>
</dbReference>
<dbReference type="AlphaFoldDB" id="A0A836GEI8"/>
<keyword evidence="3" id="KW-1185">Reference proteome</keyword>
<evidence type="ECO:0000256" key="1">
    <source>
        <dbReference type="SAM" id="MobiDB-lite"/>
    </source>
</evidence>
<reference evidence="2 3" key="1">
    <citation type="submission" date="2021-02" db="EMBL/GenBank/DDBJ databases">
        <title>Leishmania (Mundinia) enrietti genome sequencing and assembly.</title>
        <authorList>
            <person name="Almutairi H."/>
            <person name="Gatherer D."/>
        </authorList>
    </citation>
    <scope>NUCLEOTIDE SEQUENCE [LARGE SCALE GENOMIC DNA]</scope>
    <source>
        <strain evidence="2">CUR178</strain>
    </source>
</reference>
<feature type="compositionally biased region" description="Basic and acidic residues" evidence="1">
    <location>
        <begin position="299"/>
        <end position="312"/>
    </location>
</feature>
<organism evidence="2 3">
    <name type="scientific">Leishmania enriettii</name>
    <dbReference type="NCBI Taxonomy" id="5663"/>
    <lineage>
        <taxon>Eukaryota</taxon>
        <taxon>Discoba</taxon>
        <taxon>Euglenozoa</taxon>
        <taxon>Kinetoplastea</taxon>
        <taxon>Metakinetoplastina</taxon>
        <taxon>Trypanosomatida</taxon>
        <taxon>Trypanosomatidae</taxon>
        <taxon>Leishmaniinae</taxon>
        <taxon>Leishmania</taxon>
    </lineage>
</organism>
<dbReference type="GeneID" id="94169979"/>
<dbReference type="RefSeq" id="XP_067690572.1">
    <property type="nucleotide sequence ID" value="XM_067834469.1"/>
</dbReference>
<name>A0A836GEI8_LEIEN</name>
<dbReference type="KEGG" id="lenr:94169979"/>
<evidence type="ECO:0000313" key="3">
    <source>
        <dbReference type="Proteomes" id="UP000674179"/>
    </source>
</evidence>
<feature type="region of interest" description="Disordered" evidence="1">
    <location>
        <begin position="265"/>
        <end position="312"/>
    </location>
</feature>
<evidence type="ECO:0000313" key="2">
    <source>
        <dbReference type="EMBL" id="KAG5472049.1"/>
    </source>
</evidence>
<feature type="compositionally biased region" description="Basic residues" evidence="1">
    <location>
        <begin position="279"/>
        <end position="298"/>
    </location>
</feature>
<feature type="compositionally biased region" description="Basic and acidic residues" evidence="1">
    <location>
        <begin position="53"/>
        <end position="69"/>
    </location>
</feature>
<comment type="caution">
    <text evidence="2">The sequence shown here is derived from an EMBL/GenBank/DDBJ whole genome shotgun (WGS) entry which is preliminary data.</text>
</comment>
<feature type="region of interest" description="Disordered" evidence="1">
    <location>
        <begin position="1"/>
        <end position="27"/>
    </location>
</feature>
<feature type="region of interest" description="Disordered" evidence="1">
    <location>
        <begin position="51"/>
        <end position="79"/>
    </location>
</feature>
<protein>
    <submittedName>
        <fullName evidence="2">Uncharacterized protein</fullName>
    </submittedName>
</protein>
<sequence>MWKPSTLRAARLRHAPPRLVGGDTARAPLGETSPALLVSAPEGAAVHGGAEALPDRHLGSPAVHERRPEGGGGDNAEVGGADAFAELSAGQEKLPTARSLVNVRVLQSRAARQGVASGSTGPSVESRCMQHRVLLCTMPPRTRYRPRRSRSIMRARSLPVRCGTGGTHAAVEWDCCDDAVDGPAASSTARCVPPRGCTPPEAGGDCGGALVSTAWRLEDWMGCVLGSRAVAPLPLSRYGLPVAALVAGAPLPKRGAFLFRPMREVTAPRGRRGSQPTRAARHAAARTVPRRSHGRPRRQHDCAGHVPEARHPSADHDSICVLIWQPRRRRV</sequence>